<dbReference type="Gene3D" id="1.25.10.10">
    <property type="entry name" value="Leucine-rich Repeat Variant"/>
    <property type="match status" value="1"/>
</dbReference>
<dbReference type="Proteomes" id="UP000324800">
    <property type="component" value="Unassembled WGS sequence"/>
</dbReference>
<gene>
    <name evidence="1" type="ORF">EZS28_014957</name>
</gene>
<organism evidence="1 2">
    <name type="scientific">Streblomastix strix</name>
    <dbReference type="NCBI Taxonomy" id="222440"/>
    <lineage>
        <taxon>Eukaryota</taxon>
        <taxon>Metamonada</taxon>
        <taxon>Preaxostyla</taxon>
        <taxon>Oxymonadida</taxon>
        <taxon>Streblomastigidae</taxon>
        <taxon>Streblomastix</taxon>
    </lineage>
</organism>
<dbReference type="AlphaFoldDB" id="A0A5J4W3Q8"/>
<sequence length="558" mass="64468">MFEMGLIQALVPALKNENIQCDILQIYTYIIKNGWKQIQSTSQQESIQSQSNLQQLLSLPNPYLTTFETQGIINVILENILMNKDIDRWNKKKAYELLDLLYPEGIRIKSDLYDQLIRQLCEQAQQDDNDNQVYAFESLQYFVVNQDNHELIVSGGAIESAIDYIKKSPSRSSCDCEGCAAVHEPSASVGTSYNLLRSLFIHGTSQTQQQINILIQRDNLFAPFAYQDSMKQLIIIKRVVERRGEQGLVQIIKAGLMRLLSDELEKVKENEEEEILIIGDIIQQLVENNNQVREVIINETDFVDRNLTLLNSLPLDQIKEGFLSPIDSLSSDNLPMERIPYEQKNKLFSKGVIQIMTKILDCKDSEVYYKAKQIIINITIAATEGLKEQEQHPYRQQLADDGTIHKLFSLLKNYYLQEIHIDISYILAILFKAFSLPSETGEAIIKNLIWKDDYYNGFAFLTECQDNHNTILQNEIQLKLFQKENFTRSYLHITHNILKYGSNDNKHIIAQYVKAKVERLTDEQYVRELGMKKHWDNDLKEEIKALAEESAVLIQQIS</sequence>
<name>A0A5J4W3Q8_9EUKA</name>
<dbReference type="InterPro" id="IPR011989">
    <property type="entry name" value="ARM-like"/>
</dbReference>
<comment type="caution">
    <text evidence="1">The sequence shown here is derived from an EMBL/GenBank/DDBJ whole genome shotgun (WGS) entry which is preliminary data.</text>
</comment>
<protein>
    <submittedName>
        <fullName evidence="1">Uncharacterized protein</fullName>
    </submittedName>
</protein>
<evidence type="ECO:0000313" key="1">
    <source>
        <dbReference type="EMBL" id="KAA6389517.1"/>
    </source>
</evidence>
<reference evidence="1 2" key="1">
    <citation type="submission" date="2019-03" db="EMBL/GenBank/DDBJ databases">
        <title>Single cell metagenomics reveals metabolic interactions within the superorganism composed of flagellate Streblomastix strix and complex community of Bacteroidetes bacteria on its surface.</title>
        <authorList>
            <person name="Treitli S.C."/>
            <person name="Kolisko M."/>
            <person name="Husnik F."/>
            <person name="Keeling P."/>
            <person name="Hampl V."/>
        </authorList>
    </citation>
    <scope>NUCLEOTIDE SEQUENCE [LARGE SCALE GENOMIC DNA]</scope>
    <source>
        <strain evidence="1">ST1C</strain>
    </source>
</reference>
<dbReference type="InterPro" id="IPR016024">
    <property type="entry name" value="ARM-type_fold"/>
</dbReference>
<dbReference type="SUPFAM" id="SSF48371">
    <property type="entry name" value="ARM repeat"/>
    <property type="match status" value="1"/>
</dbReference>
<dbReference type="EMBL" id="SNRW01003557">
    <property type="protein sequence ID" value="KAA6389517.1"/>
    <property type="molecule type" value="Genomic_DNA"/>
</dbReference>
<evidence type="ECO:0000313" key="2">
    <source>
        <dbReference type="Proteomes" id="UP000324800"/>
    </source>
</evidence>
<proteinExistence type="predicted"/>
<accession>A0A5J4W3Q8</accession>